<feature type="transmembrane region" description="Helical" evidence="1">
    <location>
        <begin position="57"/>
        <end position="79"/>
    </location>
</feature>
<feature type="transmembrane region" description="Helical" evidence="1">
    <location>
        <begin position="204"/>
        <end position="226"/>
    </location>
</feature>
<feature type="transmembrane region" description="Helical" evidence="1">
    <location>
        <begin position="162"/>
        <end position="183"/>
    </location>
</feature>
<name>A0ABQ2NI41_9FLAO</name>
<sequence length="347" mass="39918">MWFLGTFAMFYINNFINILINGKDRWLYGTVIVFAILWLLDKYQIIEISRLSEFIFYSFYSTIGAFIIPIAIATILGYYTYQYILKNFYLDKGLELKKAEGKTENIAFLNKYGSLGAFLNNDIRLIKRSKAAKSAVIGSVMFLFYGLLIYSSKTYQTDFMKMFMGIFVTGGFLFIFGQKVPAWDSSYYPLMMTQKVPYKQYLEAKWWLVNLATILCMVLAVGYAFISWDLYLTFLAAGLYNLGVNSHLTLLSGAYNKNPVDLNAATKSMGEKNQFNLKNMLLTIPKMLFPMVIFAVLKYFFGMFVAMLTIAIIGAIGFILRDKVFDFIVKIYIKEKYSAISSFKKND</sequence>
<organism evidence="2 3">
    <name type="scientific">Cloacibacterium rupense</name>
    <dbReference type="NCBI Taxonomy" id="517423"/>
    <lineage>
        <taxon>Bacteria</taxon>
        <taxon>Pseudomonadati</taxon>
        <taxon>Bacteroidota</taxon>
        <taxon>Flavobacteriia</taxon>
        <taxon>Flavobacteriales</taxon>
        <taxon>Weeksellaceae</taxon>
    </lineage>
</organism>
<accession>A0ABQ2NI41</accession>
<dbReference type="InterPro" id="IPR043742">
    <property type="entry name" value="DUF5687"/>
</dbReference>
<keyword evidence="1" id="KW-1133">Transmembrane helix</keyword>
<feature type="transmembrane region" description="Helical" evidence="1">
    <location>
        <begin position="26"/>
        <end position="45"/>
    </location>
</feature>
<keyword evidence="1" id="KW-0812">Transmembrane</keyword>
<protein>
    <submittedName>
        <fullName evidence="2">Uncharacterized protein</fullName>
    </submittedName>
</protein>
<feature type="transmembrane region" description="Helical" evidence="1">
    <location>
        <begin position="232"/>
        <end position="255"/>
    </location>
</feature>
<evidence type="ECO:0000313" key="3">
    <source>
        <dbReference type="Proteomes" id="UP000620064"/>
    </source>
</evidence>
<keyword evidence="3" id="KW-1185">Reference proteome</keyword>
<evidence type="ECO:0000256" key="1">
    <source>
        <dbReference type="SAM" id="Phobius"/>
    </source>
</evidence>
<gene>
    <name evidence="2" type="ORF">GCM10010992_14190</name>
</gene>
<feature type="transmembrane region" description="Helical" evidence="1">
    <location>
        <begin position="275"/>
        <end position="293"/>
    </location>
</feature>
<comment type="caution">
    <text evidence="2">The sequence shown here is derived from an EMBL/GenBank/DDBJ whole genome shotgun (WGS) entry which is preliminary data.</text>
</comment>
<reference evidence="3" key="1">
    <citation type="journal article" date="2019" name="Int. J. Syst. Evol. Microbiol.">
        <title>The Global Catalogue of Microorganisms (GCM) 10K type strain sequencing project: providing services to taxonomists for standard genome sequencing and annotation.</title>
        <authorList>
            <consortium name="The Broad Institute Genomics Platform"/>
            <consortium name="The Broad Institute Genome Sequencing Center for Infectious Disease"/>
            <person name="Wu L."/>
            <person name="Ma J."/>
        </authorList>
    </citation>
    <scope>NUCLEOTIDE SEQUENCE [LARGE SCALE GENOMIC DNA]</scope>
    <source>
        <strain evidence="3">CGMCC 1.7656</strain>
    </source>
</reference>
<dbReference type="Proteomes" id="UP000620064">
    <property type="component" value="Unassembled WGS sequence"/>
</dbReference>
<keyword evidence="1" id="KW-0472">Membrane</keyword>
<feature type="transmembrane region" description="Helical" evidence="1">
    <location>
        <begin position="299"/>
        <end position="320"/>
    </location>
</feature>
<feature type="transmembrane region" description="Helical" evidence="1">
    <location>
        <begin position="131"/>
        <end position="150"/>
    </location>
</feature>
<dbReference type="Pfam" id="PF18940">
    <property type="entry name" value="DUF5687"/>
    <property type="match status" value="1"/>
</dbReference>
<evidence type="ECO:0000313" key="2">
    <source>
        <dbReference type="EMBL" id="GGP03924.1"/>
    </source>
</evidence>
<dbReference type="EMBL" id="BMLV01000002">
    <property type="protein sequence ID" value="GGP03924.1"/>
    <property type="molecule type" value="Genomic_DNA"/>
</dbReference>
<proteinExistence type="predicted"/>